<evidence type="ECO:0000313" key="2">
    <source>
        <dbReference type="Proteomes" id="UP001634007"/>
    </source>
</evidence>
<sequence length="169" mass="18552">MATMFVGLSFALPVVILNKDSENNPTYAKVGIIVFLQVIEESDNISGRAMNVTVNMPVEASGSDVPPTITFEEIDLGKALILNIRHYKYAKLTPVQHHEIAIAMNSLITWRPDLMGDIGATGLHRHVLVHGNVDGPATGVVASLDNLDEDYNPSLWIHWALFSVIVHNE</sequence>
<dbReference type="EMBL" id="JBJKBG010000007">
    <property type="protein sequence ID" value="KAL3729455.1"/>
    <property type="molecule type" value="Genomic_DNA"/>
</dbReference>
<keyword evidence="2" id="KW-1185">Reference proteome</keyword>
<dbReference type="AlphaFoldDB" id="A0ABD3JP99"/>
<accession>A0ABD3JP99</accession>
<comment type="caution">
    <text evidence="1">The sequence shown here is derived from an EMBL/GenBank/DDBJ whole genome shotgun (WGS) entry which is preliminary data.</text>
</comment>
<organism evidence="1 2">
    <name type="scientific">Eucalyptus globulus</name>
    <name type="common">Tasmanian blue gum</name>
    <dbReference type="NCBI Taxonomy" id="34317"/>
    <lineage>
        <taxon>Eukaryota</taxon>
        <taxon>Viridiplantae</taxon>
        <taxon>Streptophyta</taxon>
        <taxon>Embryophyta</taxon>
        <taxon>Tracheophyta</taxon>
        <taxon>Spermatophyta</taxon>
        <taxon>Magnoliopsida</taxon>
        <taxon>eudicotyledons</taxon>
        <taxon>Gunneridae</taxon>
        <taxon>Pentapetalae</taxon>
        <taxon>rosids</taxon>
        <taxon>malvids</taxon>
        <taxon>Myrtales</taxon>
        <taxon>Myrtaceae</taxon>
        <taxon>Myrtoideae</taxon>
        <taxon>Eucalypteae</taxon>
        <taxon>Eucalyptus</taxon>
    </lineage>
</organism>
<gene>
    <name evidence="1" type="ORF">ACJRO7_026556</name>
</gene>
<protein>
    <submittedName>
        <fullName evidence="1">Uncharacterized protein</fullName>
    </submittedName>
</protein>
<proteinExistence type="predicted"/>
<reference evidence="1 2" key="1">
    <citation type="submission" date="2024-11" db="EMBL/GenBank/DDBJ databases">
        <title>Chromosome-level genome assembly of Eucalyptus globulus Labill. provides insights into its genome evolution.</title>
        <authorList>
            <person name="Li X."/>
        </authorList>
    </citation>
    <scope>NUCLEOTIDE SEQUENCE [LARGE SCALE GENOMIC DNA]</scope>
    <source>
        <strain evidence="1">CL2024</strain>
        <tissue evidence="1">Fresh tender leaves</tissue>
    </source>
</reference>
<dbReference type="Proteomes" id="UP001634007">
    <property type="component" value="Unassembled WGS sequence"/>
</dbReference>
<name>A0ABD3JP99_EUCGL</name>
<evidence type="ECO:0000313" key="1">
    <source>
        <dbReference type="EMBL" id="KAL3729455.1"/>
    </source>
</evidence>